<dbReference type="InterPro" id="IPR036390">
    <property type="entry name" value="WH_DNA-bd_sf"/>
</dbReference>
<evidence type="ECO:0000256" key="1">
    <source>
        <dbReference type="ARBA" id="ARBA00006479"/>
    </source>
</evidence>
<keyword evidence="3" id="KW-1185">Reference proteome</keyword>
<dbReference type="SUPFAM" id="SSF46785">
    <property type="entry name" value="Winged helix' DNA-binding domain"/>
    <property type="match status" value="1"/>
</dbReference>
<gene>
    <name evidence="2" type="ORF">C3K47_17335</name>
</gene>
<dbReference type="OrthoDB" id="9810372at2"/>
<accession>A0A2S4ZXC9</accession>
<reference evidence="2 3" key="1">
    <citation type="submission" date="2018-01" db="EMBL/GenBank/DDBJ databases">
        <authorList>
            <person name="Gaut B.S."/>
            <person name="Morton B.R."/>
            <person name="Clegg M.T."/>
            <person name="Duvall M.R."/>
        </authorList>
    </citation>
    <scope>NUCLEOTIDE SEQUENCE [LARGE SCALE GENOMIC DNA]</scope>
    <source>
        <strain evidence="2 3">HR-AV</strain>
    </source>
</reference>
<dbReference type="Gene3D" id="3.30.420.40">
    <property type="match status" value="2"/>
</dbReference>
<proteinExistence type="inferred from homology"/>
<dbReference type="Proteomes" id="UP000236893">
    <property type="component" value="Unassembled WGS sequence"/>
</dbReference>
<dbReference type="InterPro" id="IPR036388">
    <property type="entry name" value="WH-like_DNA-bd_sf"/>
</dbReference>
<dbReference type="Gene3D" id="1.10.10.10">
    <property type="entry name" value="Winged helix-like DNA-binding domain superfamily/Winged helix DNA-binding domain"/>
    <property type="match status" value="1"/>
</dbReference>
<dbReference type="PROSITE" id="PS01125">
    <property type="entry name" value="ROK"/>
    <property type="match status" value="1"/>
</dbReference>
<dbReference type="InterPro" id="IPR000600">
    <property type="entry name" value="ROK"/>
</dbReference>
<dbReference type="Pfam" id="PF00480">
    <property type="entry name" value="ROK"/>
    <property type="match status" value="1"/>
</dbReference>
<dbReference type="SUPFAM" id="SSF53067">
    <property type="entry name" value="Actin-like ATPase domain"/>
    <property type="match status" value="2"/>
</dbReference>
<name>A0A2S4ZXC9_9SPHI</name>
<dbReference type="AlphaFoldDB" id="A0A2S4ZXC9"/>
<dbReference type="PANTHER" id="PTHR18964">
    <property type="entry name" value="ROK (REPRESSOR, ORF, KINASE) FAMILY"/>
    <property type="match status" value="1"/>
</dbReference>
<dbReference type="PANTHER" id="PTHR18964:SF149">
    <property type="entry name" value="BIFUNCTIONAL UDP-N-ACETYLGLUCOSAMINE 2-EPIMERASE_N-ACETYLMANNOSAMINE KINASE"/>
    <property type="match status" value="1"/>
</dbReference>
<dbReference type="RefSeq" id="WP_103790432.1">
    <property type="nucleotide sequence ID" value="NZ_PQVF01000015.1"/>
</dbReference>
<dbReference type="EMBL" id="PQVF01000015">
    <property type="protein sequence ID" value="POY35020.1"/>
    <property type="molecule type" value="Genomic_DNA"/>
</dbReference>
<dbReference type="InterPro" id="IPR043129">
    <property type="entry name" value="ATPase_NBD"/>
</dbReference>
<comment type="similarity">
    <text evidence="1">Belongs to the ROK (NagC/XylR) family.</text>
</comment>
<organism evidence="2 3">
    <name type="scientific">Solitalea longa</name>
    <dbReference type="NCBI Taxonomy" id="2079460"/>
    <lineage>
        <taxon>Bacteria</taxon>
        <taxon>Pseudomonadati</taxon>
        <taxon>Bacteroidota</taxon>
        <taxon>Sphingobacteriia</taxon>
        <taxon>Sphingobacteriales</taxon>
        <taxon>Sphingobacteriaceae</taxon>
        <taxon>Solitalea</taxon>
    </lineage>
</organism>
<protein>
    <submittedName>
        <fullName evidence="2">ROK family transcriptional regulator</fullName>
    </submittedName>
</protein>
<evidence type="ECO:0000313" key="2">
    <source>
        <dbReference type="EMBL" id="POY35020.1"/>
    </source>
</evidence>
<dbReference type="InterPro" id="IPR049874">
    <property type="entry name" value="ROK_cs"/>
</dbReference>
<evidence type="ECO:0000313" key="3">
    <source>
        <dbReference type="Proteomes" id="UP000236893"/>
    </source>
</evidence>
<sequence length="410" mass="44875">MNATNTFFEELENENISGVAYKNLDLKKKTIGHFANIGNATIADLCKELNASAPKVTTLINDLIKEGLVKDYGKIDSTGGRRPNLYGLASESGFFLGVEVRKYHVSIGLLDFKKNLVKVTEKIPYRLFNTMDSLDELCSIIQKFINEQPISKDKILGMGINLSGRVNFATGYNYNSFYFSNDEPLSKIMESKVGIKTLIENDSRAMAYGEYCSGSVGEEKNVLFVNLDYGIGMGILINGQLYYGKSGYSGEFGHIPFFNNEILCHCGKKGCLETEASGDALLKLFIKKIEEGSSSIAMRNKKLEEIRLDDILQAAINDDVLAIELLEQIGEKIGRGVALLINLFNPEMVVLGGMIASTGNYIQLPIKSALNKYSLSLVNNDTQLTISTLGAKAGIVGASLLARNMTLSIG</sequence>
<comment type="caution">
    <text evidence="2">The sequence shown here is derived from an EMBL/GenBank/DDBJ whole genome shotgun (WGS) entry which is preliminary data.</text>
</comment>